<keyword evidence="2 3" id="KW-0040">ANK repeat</keyword>
<dbReference type="SMART" id="SM00248">
    <property type="entry name" value="ANK"/>
    <property type="match status" value="6"/>
</dbReference>
<evidence type="ECO:0000313" key="5">
    <source>
        <dbReference type="Proteomes" id="UP000799437"/>
    </source>
</evidence>
<evidence type="ECO:0000256" key="1">
    <source>
        <dbReference type="ARBA" id="ARBA00022737"/>
    </source>
</evidence>
<feature type="repeat" description="ANK" evidence="3">
    <location>
        <begin position="233"/>
        <end position="262"/>
    </location>
</feature>
<dbReference type="InterPro" id="IPR036770">
    <property type="entry name" value="Ankyrin_rpt-contain_sf"/>
</dbReference>
<name>A0A6A6WF19_9PEZI</name>
<dbReference type="OrthoDB" id="1722345at2759"/>
<keyword evidence="5" id="KW-1185">Reference proteome</keyword>
<dbReference type="Pfam" id="PF12796">
    <property type="entry name" value="Ank_2"/>
    <property type="match status" value="2"/>
</dbReference>
<gene>
    <name evidence="4" type="ORF">EJ05DRAFT_474362</name>
</gene>
<dbReference type="PROSITE" id="PS50297">
    <property type="entry name" value="ANK_REP_REGION"/>
    <property type="match status" value="1"/>
</dbReference>
<dbReference type="InterPro" id="IPR002110">
    <property type="entry name" value="Ankyrin_rpt"/>
</dbReference>
<dbReference type="GeneID" id="54484647"/>
<dbReference type="PROSITE" id="PS50088">
    <property type="entry name" value="ANK_REPEAT"/>
    <property type="match status" value="1"/>
</dbReference>
<proteinExistence type="predicted"/>
<protein>
    <submittedName>
        <fullName evidence="4">Ankyrin</fullName>
    </submittedName>
</protein>
<dbReference type="RefSeq" id="XP_033602937.1">
    <property type="nucleotide sequence ID" value="XM_033743593.1"/>
</dbReference>
<keyword evidence="1" id="KW-0677">Repeat</keyword>
<dbReference type="PANTHER" id="PTHR24189">
    <property type="entry name" value="MYOTROPHIN"/>
    <property type="match status" value="1"/>
</dbReference>
<evidence type="ECO:0000256" key="2">
    <source>
        <dbReference type="ARBA" id="ARBA00023043"/>
    </source>
</evidence>
<feature type="non-terminal residue" evidence="4">
    <location>
        <position position="298"/>
    </location>
</feature>
<dbReference type="Gene3D" id="1.25.40.20">
    <property type="entry name" value="Ankyrin repeat-containing domain"/>
    <property type="match status" value="2"/>
</dbReference>
<dbReference type="Proteomes" id="UP000799437">
    <property type="component" value="Unassembled WGS sequence"/>
</dbReference>
<dbReference type="SUPFAM" id="SSF48403">
    <property type="entry name" value="Ankyrin repeat"/>
    <property type="match status" value="1"/>
</dbReference>
<evidence type="ECO:0000256" key="3">
    <source>
        <dbReference type="PROSITE-ProRule" id="PRU00023"/>
    </source>
</evidence>
<evidence type="ECO:0000313" key="4">
    <source>
        <dbReference type="EMBL" id="KAF2760486.1"/>
    </source>
</evidence>
<accession>A0A6A6WF19</accession>
<dbReference type="AlphaFoldDB" id="A0A6A6WF19"/>
<sequence length="298" mass="34090">MQEEVLAFTPSPMRSDQPLYKRPQEVKSCYEAALKGDITEVRHQVEQLFRRHPDANPAWLSYSLAAAVEKHDLEMARFLLDKNVAHIGLPIELAVREHAKEILELFLQYGWGINQPMHRIEPPALSIALRTGDHDMVEWFLDHHADPNRRCAWDMTPTSQAMYTASLETIEYLFSRGADVRQGQLLHHAVLRAKPGALELVRRLVDCGAPVNKIKYEDDLTTYRERVPFGLGTPLHRAAEFGKTEIVMLLLEKGADPLKLDSKGKTARFWAVQRNHEEVAHILEDFEGRQNDIQSISM</sequence>
<organism evidence="4 5">
    <name type="scientific">Pseudovirgaria hyperparasitica</name>
    <dbReference type="NCBI Taxonomy" id="470096"/>
    <lineage>
        <taxon>Eukaryota</taxon>
        <taxon>Fungi</taxon>
        <taxon>Dikarya</taxon>
        <taxon>Ascomycota</taxon>
        <taxon>Pezizomycotina</taxon>
        <taxon>Dothideomycetes</taxon>
        <taxon>Dothideomycetes incertae sedis</taxon>
        <taxon>Acrospermales</taxon>
        <taxon>Acrospermaceae</taxon>
        <taxon>Pseudovirgaria</taxon>
    </lineage>
</organism>
<dbReference type="InterPro" id="IPR050745">
    <property type="entry name" value="Multifunctional_regulatory"/>
</dbReference>
<reference evidence="4" key="1">
    <citation type="journal article" date="2020" name="Stud. Mycol.">
        <title>101 Dothideomycetes genomes: a test case for predicting lifestyles and emergence of pathogens.</title>
        <authorList>
            <person name="Haridas S."/>
            <person name="Albert R."/>
            <person name="Binder M."/>
            <person name="Bloem J."/>
            <person name="Labutti K."/>
            <person name="Salamov A."/>
            <person name="Andreopoulos B."/>
            <person name="Baker S."/>
            <person name="Barry K."/>
            <person name="Bills G."/>
            <person name="Bluhm B."/>
            <person name="Cannon C."/>
            <person name="Castanera R."/>
            <person name="Culley D."/>
            <person name="Daum C."/>
            <person name="Ezra D."/>
            <person name="Gonzalez J."/>
            <person name="Henrissat B."/>
            <person name="Kuo A."/>
            <person name="Liang C."/>
            <person name="Lipzen A."/>
            <person name="Lutzoni F."/>
            <person name="Magnuson J."/>
            <person name="Mondo S."/>
            <person name="Nolan M."/>
            <person name="Ohm R."/>
            <person name="Pangilinan J."/>
            <person name="Park H.-J."/>
            <person name="Ramirez L."/>
            <person name="Alfaro M."/>
            <person name="Sun H."/>
            <person name="Tritt A."/>
            <person name="Yoshinaga Y."/>
            <person name="Zwiers L.-H."/>
            <person name="Turgeon B."/>
            <person name="Goodwin S."/>
            <person name="Spatafora J."/>
            <person name="Crous P."/>
            <person name="Grigoriev I."/>
        </authorList>
    </citation>
    <scope>NUCLEOTIDE SEQUENCE</scope>
    <source>
        <strain evidence="4">CBS 121739</strain>
    </source>
</reference>
<dbReference type="EMBL" id="ML996568">
    <property type="protein sequence ID" value="KAF2760486.1"/>
    <property type="molecule type" value="Genomic_DNA"/>
</dbReference>